<organism evidence="6 7">
    <name type="scientific">Phytohabitans suffuscus</name>
    <dbReference type="NCBI Taxonomy" id="624315"/>
    <lineage>
        <taxon>Bacteria</taxon>
        <taxon>Bacillati</taxon>
        <taxon>Actinomycetota</taxon>
        <taxon>Actinomycetes</taxon>
        <taxon>Micromonosporales</taxon>
        <taxon>Micromonosporaceae</taxon>
    </lineage>
</organism>
<accession>A0A6F8YAJ9</accession>
<reference evidence="6 7" key="1">
    <citation type="submission" date="2020-03" db="EMBL/GenBank/DDBJ databases">
        <title>Whole genome shotgun sequence of Phytohabitans suffuscus NBRC 105367.</title>
        <authorList>
            <person name="Komaki H."/>
            <person name="Tamura T."/>
        </authorList>
    </citation>
    <scope>NUCLEOTIDE SEQUENCE [LARGE SCALE GENOMIC DNA]</scope>
    <source>
        <strain evidence="6 7">NBRC 105367</strain>
    </source>
</reference>
<dbReference type="GO" id="GO:0000976">
    <property type="term" value="F:transcription cis-regulatory region binding"/>
    <property type="evidence" value="ECO:0007669"/>
    <property type="project" value="TreeGrafter"/>
</dbReference>
<dbReference type="PROSITE" id="PS50977">
    <property type="entry name" value="HTH_TETR_2"/>
    <property type="match status" value="1"/>
</dbReference>
<gene>
    <name evidence="6" type="ORF">Psuf_004550</name>
</gene>
<dbReference type="InterPro" id="IPR036271">
    <property type="entry name" value="Tet_transcr_reg_TetR-rel_C_sf"/>
</dbReference>
<dbReference type="InterPro" id="IPR001647">
    <property type="entry name" value="HTH_TetR"/>
</dbReference>
<reference evidence="6 7" key="2">
    <citation type="submission" date="2020-03" db="EMBL/GenBank/DDBJ databases">
        <authorList>
            <person name="Ichikawa N."/>
            <person name="Kimura A."/>
            <person name="Kitahashi Y."/>
            <person name="Uohara A."/>
        </authorList>
    </citation>
    <scope>NUCLEOTIDE SEQUENCE [LARGE SCALE GENOMIC DNA]</scope>
    <source>
        <strain evidence="6 7">NBRC 105367</strain>
    </source>
</reference>
<evidence type="ECO:0000256" key="1">
    <source>
        <dbReference type="ARBA" id="ARBA00023015"/>
    </source>
</evidence>
<evidence type="ECO:0000313" key="6">
    <source>
        <dbReference type="EMBL" id="BCB83142.1"/>
    </source>
</evidence>
<dbReference type="Gene3D" id="1.10.357.10">
    <property type="entry name" value="Tetracycline Repressor, domain 2"/>
    <property type="match status" value="1"/>
</dbReference>
<dbReference type="InterPro" id="IPR050109">
    <property type="entry name" value="HTH-type_TetR-like_transc_reg"/>
</dbReference>
<keyword evidence="3" id="KW-0804">Transcription</keyword>
<dbReference type="InterPro" id="IPR049445">
    <property type="entry name" value="TetR_SbtR-like_C"/>
</dbReference>
<keyword evidence="7" id="KW-1185">Reference proteome</keyword>
<dbReference type="KEGG" id="psuu:Psuf_004550"/>
<dbReference type="PANTHER" id="PTHR30055:SF234">
    <property type="entry name" value="HTH-TYPE TRANSCRIPTIONAL REGULATOR BETI"/>
    <property type="match status" value="1"/>
</dbReference>
<dbReference type="InterPro" id="IPR009057">
    <property type="entry name" value="Homeodomain-like_sf"/>
</dbReference>
<sequence length="200" mass="21612">MSNGISAAQDRRPRRADARRNYDAIVQAARQAFVRDGVGTSIDDIARSAGVGNATLYRHFPTRDDLIVAALAENMAATHRRGLELAETDPPIAALHEWLHLTVEQISTYGGLPGSLLDSAAHAGSLLGATCTDMQQATQRLLLRAQRARQVREDITMEEIFDLAAGIAWVVSREGHDRRGARLLDLALTGLAPRPAAESA</sequence>
<feature type="domain" description="HTH tetR-type" evidence="5">
    <location>
        <begin position="19"/>
        <end position="78"/>
    </location>
</feature>
<dbReference type="SUPFAM" id="SSF48498">
    <property type="entry name" value="Tetracyclin repressor-like, C-terminal domain"/>
    <property type="match status" value="1"/>
</dbReference>
<evidence type="ECO:0000313" key="7">
    <source>
        <dbReference type="Proteomes" id="UP000503011"/>
    </source>
</evidence>
<feature type="DNA-binding region" description="H-T-H motif" evidence="4">
    <location>
        <begin position="41"/>
        <end position="60"/>
    </location>
</feature>
<keyword evidence="2 4" id="KW-0238">DNA-binding</keyword>
<name>A0A6F8YAJ9_9ACTN</name>
<evidence type="ECO:0000259" key="5">
    <source>
        <dbReference type="PROSITE" id="PS50977"/>
    </source>
</evidence>
<dbReference type="EMBL" id="AP022871">
    <property type="protein sequence ID" value="BCB83142.1"/>
    <property type="molecule type" value="Genomic_DNA"/>
</dbReference>
<dbReference type="SUPFAM" id="SSF46689">
    <property type="entry name" value="Homeodomain-like"/>
    <property type="match status" value="1"/>
</dbReference>
<dbReference type="PANTHER" id="PTHR30055">
    <property type="entry name" value="HTH-TYPE TRANSCRIPTIONAL REGULATOR RUTR"/>
    <property type="match status" value="1"/>
</dbReference>
<evidence type="ECO:0000256" key="3">
    <source>
        <dbReference type="ARBA" id="ARBA00023163"/>
    </source>
</evidence>
<dbReference type="GO" id="GO:0003700">
    <property type="term" value="F:DNA-binding transcription factor activity"/>
    <property type="evidence" value="ECO:0007669"/>
    <property type="project" value="TreeGrafter"/>
</dbReference>
<dbReference type="Pfam" id="PF21597">
    <property type="entry name" value="TetR_C_43"/>
    <property type="match status" value="1"/>
</dbReference>
<dbReference type="AlphaFoldDB" id="A0A6F8YAJ9"/>
<dbReference type="RefSeq" id="WP_180214534.1">
    <property type="nucleotide sequence ID" value="NZ_AP022871.1"/>
</dbReference>
<protein>
    <submittedName>
        <fullName evidence="6">TetR family transcriptional regulator</fullName>
    </submittedName>
</protein>
<proteinExistence type="predicted"/>
<dbReference type="PRINTS" id="PR00455">
    <property type="entry name" value="HTHTETR"/>
</dbReference>
<keyword evidence="1" id="KW-0805">Transcription regulation</keyword>
<evidence type="ECO:0000256" key="4">
    <source>
        <dbReference type="PROSITE-ProRule" id="PRU00335"/>
    </source>
</evidence>
<dbReference type="Proteomes" id="UP000503011">
    <property type="component" value="Chromosome"/>
</dbReference>
<dbReference type="Pfam" id="PF00440">
    <property type="entry name" value="TetR_N"/>
    <property type="match status" value="1"/>
</dbReference>
<evidence type="ECO:0000256" key="2">
    <source>
        <dbReference type="ARBA" id="ARBA00023125"/>
    </source>
</evidence>